<evidence type="ECO:0000256" key="3">
    <source>
        <dbReference type="ARBA" id="ARBA00022827"/>
    </source>
</evidence>
<dbReference type="SUPFAM" id="SSF56176">
    <property type="entry name" value="FAD-binding/transporter-associated domain-like"/>
    <property type="match status" value="1"/>
</dbReference>
<evidence type="ECO:0000256" key="1">
    <source>
        <dbReference type="ARBA" id="ARBA00001974"/>
    </source>
</evidence>
<dbReference type="OrthoDB" id="5332616at2759"/>
<proteinExistence type="predicted"/>
<reference evidence="6 7" key="1">
    <citation type="submission" date="2019-09" db="EMBL/GenBank/DDBJ databases">
        <title>Draft genome of the ectomycorrhizal ascomycete Sphaerosporella brunnea.</title>
        <authorList>
            <consortium name="DOE Joint Genome Institute"/>
            <person name="Benucci G.M."/>
            <person name="Marozzi G."/>
            <person name="Antonielli L."/>
            <person name="Sanchez S."/>
            <person name="Marco P."/>
            <person name="Wang X."/>
            <person name="Falini L.B."/>
            <person name="Barry K."/>
            <person name="Haridas S."/>
            <person name="Lipzen A."/>
            <person name="Labutti K."/>
            <person name="Grigoriev I.V."/>
            <person name="Murat C."/>
            <person name="Martin F."/>
            <person name="Albertini E."/>
            <person name="Donnini D."/>
            <person name="Bonito G."/>
        </authorList>
    </citation>
    <scope>NUCLEOTIDE SEQUENCE [LARGE SCALE GENOMIC DNA]</scope>
    <source>
        <strain evidence="6 7">Sb_GMNB300</strain>
    </source>
</reference>
<dbReference type="GO" id="GO:0071949">
    <property type="term" value="F:FAD binding"/>
    <property type="evidence" value="ECO:0007669"/>
    <property type="project" value="InterPro"/>
</dbReference>
<evidence type="ECO:0000256" key="4">
    <source>
        <dbReference type="ARBA" id="ARBA00023002"/>
    </source>
</evidence>
<keyword evidence="7" id="KW-1185">Reference proteome</keyword>
<dbReference type="InterPro" id="IPR006094">
    <property type="entry name" value="Oxid_FAD_bind_N"/>
</dbReference>
<dbReference type="InterPro" id="IPR016171">
    <property type="entry name" value="Vanillyl_alc_oxidase_C-sub2"/>
</dbReference>
<dbReference type="Gene3D" id="3.30.43.10">
    <property type="entry name" value="Uridine Diphospho-n-acetylenolpyruvylglucosamine Reductase, domain 2"/>
    <property type="match status" value="1"/>
</dbReference>
<dbReference type="PROSITE" id="PS51387">
    <property type="entry name" value="FAD_PCMH"/>
    <property type="match status" value="1"/>
</dbReference>
<dbReference type="InterPro" id="IPR016170">
    <property type="entry name" value="Cytok_DH_C_sf"/>
</dbReference>
<dbReference type="InterPro" id="IPR004113">
    <property type="entry name" value="FAD-bd_oxidored_4_C"/>
</dbReference>
<keyword evidence="3" id="KW-0274">FAD</keyword>
<evidence type="ECO:0000259" key="5">
    <source>
        <dbReference type="PROSITE" id="PS51387"/>
    </source>
</evidence>
<keyword evidence="2" id="KW-0285">Flavoprotein</keyword>
<dbReference type="InterPro" id="IPR016164">
    <property type="entry name" value="FAD-linked_Oxase-like_C"/>
</dbReference>
<protein>
    <recommendedName>
        <fullName evidence="5">FAD-binding PCMH-type domain-containing protein</fullName>
    </recommendedName>
</protein>
<organism evidence="6 7">
    <name type="scientific">Sphaerosporella brunnea</name>
    <dbReference type="NCBI Taxonomy" id="1250544"/>
    <lineage>
        <taxon>Eukaryota</taxon>
        <taxon>Fungi</taxon>
        <taxon>Dikarya</taxon>
        <taxon>Ascomycota</taxon>
        <taxon>Pezizomycotina</taxon>
        <taxon>Pezizomycetes</taxon>
        <taxon>Pezizales</taxon>
        <taxon>Pyronemataceae</taxon>
        <taxon>Sphaerosporella</taxon>
    </lineage>
</organism>
<gene>
    <name evidence="6" type="ORF">FN846DRAFT_1029099</name>
</gene>
<keyword evidence="4" id="KW-0560">Oxidoreductase</keyword>
<dbReference type="Pfam" id="PF01565">
    <property type="entry name" value="FAD_binding_4"/>
    <property type="match status" value="1"/>
</dbReference>
<dbReference type="PANTHER" id="PTHR11748">
    <property type="entry name" value="D-LACTATE DEHYDROGENASE"/>
    <property type="match status" value="1"/>
</dbReference>
<dbReference type="GO" id="GO:0004458">
    <property type="term" value="F:D-lactate dehydrogenase (cytochrome) activity"/>
    <property type="evidence" value="ECO:0007669"/>
    <property type="project" value="TreeGrafter"/>
</dbReference>
<dbReference type="SUPFAM" id="SSF55103">
    <property type="entry name" value="FAD-linked oxidases, C-terminal domain"/>
    <property type="match status" value="1"/>
</dbReference>
<dbReference type="Gene3D" id="3.40.462.10">
    <property type="entry name" value="FAD-linked oxidases, C-terminal domain"/>
    <property type="match status" value="1"/>
</dbReference>
<evidence type="ECO:0000256" key="2">
    <source>
        <dbReference type="ARBA" id="ARBA00022630"/>
    </source>
</evidence>
<dbReference type="InterPro" id="IPR036318">
    <property type="entry name" value="FAD-bd_PCMH-like_sf"/>
</dbReference>
<dbReference type="PANTHER" id="PTHR11748:SF114">
    <property type="entry name" value="ARYL-ALCOHOL OXIDASE VANILLYL-ALCOHOL OXIDASE (AFU_ORTHOLOGUE AFUA_3G09500)-RELATED"/>
    <property type="match status" value="1"/>
</dbReference>
<dbReference type="GO" id="GO:0008720">
    <property type="term" value="F:D-lactate dehydrogenase (NAD+) activity"/>
    <property type="evidence" value="ECO:0007669"/>
    <property type="project" value="TreeGrafter"/>
</dbReference>
<accession>A0A5J5ER68</accession>
<sequence>MLANCVLPPHHTQETFSKAVEELHALLGRENVDTVESNNLDDGSYYEPPKTHDPFHILDQTEYVASIVIRPASTEDVQGIVKIANTHRVPLWPVSIGRNFGYGGAAPRVRGSAVVDLGARMNKVIDINEPQAFALVEPGVTYKALYEEIQRRGLKLWIDVPDLGGGSVLGNTLERGAGYTPYGDHFMVHCGMEVVLPNGEVVRTGMGAMPDPSHPTGSANTWQLFPYGFGPYHDGIFTQSNYGIVTKMGLWLLPDPGGYQAFMISFEKDEDLHQAIETIRPLRIAGILQNAPSIRSATLDIAVAGKRAEFSSTGKPLTEEEIEAAIEKVDTGIGRWTFYGALYGPEPVRDIFWAAIKGAFGKIPNAKFYFPQDLPEKKGSVLHIRDGTLRGVPSFTELEWTKFVDNGSALFFSPISPVTGEDAEKHYELAKRRHAEFGFDYLGTFTIGMRELHHIICVVYDRTNTEQKARAYKMLRLMVKDYAELGYGEYRTHLSLMDAVADTYNWNNNSIMKLNETLKDALDPNDILAPGKSGVWPKQYRESQ</sequence>
<feature type="domain" description="FAD-binding PCMH-type" evidence="5">
    <location>
        <begin position="61"/>
        <end position="255"/>
    </location>
</feature>
<dbReference type="GO" id="GO:0005739">
    <property type="term" value="C:mitochondrion"/>
    <property type="evidence" value="ECO:0007669"/>
    <property type="project" value="TreeGrafter"/>
</dbReference>
<evidence type="ECO:0000313" key="7">
    <source>
        <dbReference type="Proteomes" id="UP000326924"/>
    </source>
</evidence>
<dbReference type="Pfam" id="PF02913">
    <property type="entry name" value="FAD-oxidase_C"/>
    <property type="match status" value="1"/>
</dbReference>
<name>A0A5J5ER68_9PEZI</name>
<dbReference type="InterPro" id="IPR016166">
    <property type="entry name" value="FAD-bd_PCMH"/>
</dbReference>
<dbReference type="InterPro" id="IPR016167">
    <property type="entry name" value="FAD-bd_PCMH_sub1"/>
</dbReference>
<dbReference type="AlphaFoldDB" id="A0A5J5ER68"/>
<comment type="cofactor">
    <cofactor evidence="1">
        <name>FAD</name>
        <dbReference type="ChEBI" id="CHEBI:57692"/>
    </cofactor>
</comment>
<evidence type="ECO:0000313" key="6">
    <source>
        <dbReference type="EMBL" id="KAA8899154.1"/>
    </source>
</evidence>
<dbReference type="Gene3D" id="1.10.45.10">
    <property type="entry name" value="Vanillyl-alcohol Oxidase, Chain A, domain 4"/>
    <property type="match status" value="1"/>
</dbReference>
<dbReference type="GO" id="GO:1903457">
    <property type="term" value="P:lactate catabolic process"/>
    <property type="evidence" value="ECO:0007669"/>
    <property type="project" value="TreeGrafter"/>
</dbReference>
<dbReference type="InterPro" id="IPR016169">
    <property type="entry name" value="FAD-bd_PCMH_sub2"/>
</dbReference>
<dbReference type="Proteomes" id="UP000326924">
    <property type="component" value="Unassembled WGS sequence"/>
</dbReference>
<comment type="caution">
    <text evidence="6">The sequence shown here is derived from an EMBL/GenBank/DDBJ whole genome shotgun (WGS) entry which is preliminary data.</text>
</comment>
<dbReference type="EMBL" id="VXIS01000172">
    <property type="protein sequence ID" value="KAA8899154.1"/>
    <property type="molecule type" value="Genomic_DNA"/>
</dbReference>
<dbReference type="Gene3D" id="3.30.465.10">
    <property type="match status" value="1"/>
</dbReference>
<dbReference type="InParanoid" id="A0A5J5ER68"/>